<dbReference type="Gene3D" id="1.20.120.1460">
    <property type="match status" value="1"/>
</dbReference>
<name>A0ABV3S8X5_9GAMM</name>
<evidence type="ECO:0000256" key="3">
    <source>
        <dbReference type="ARBA" id="ARBA00022630"/>
    </source>
</evidence>
<comment type="function">
    <text evidence="9">Catalyzes the synthesis of 5,6-dihydrouridine (D), a modified base found in the D-loop of most tRNAs, via the reduction of the C5-C6 double bond in target uridines. Specifically modifies U20 and U20a in tRNAs.</text>
</comment>
<feature type="binding site" evidence="9">
    <location>
        <begin position="229"/>
        <end position="230"/>
    </location>
    <ligand>
        <name>FMN</name>
        <dbReference type="ChEBI" id="CHEBI:58210"/>
    </ligand>
</feature>
<feature type="binding site" evidence="9">
    <location>
        <position position="66"/>
    </location>
    <ligand>
        <name>FMN</name>
        <dbReference type="ChEBI" id="CHEBI:58210"/>
    </ligand>
</feature>
<dbReference type="EC" id="1.3.1.91" evidence="9"/>
<keyword evidence="6 9" id="KW-0521">NADP</keyword>
<evidence type="ECO:0000313" key="14">
    <source>
        <dbReference type="Proteomes" id="UP001556653"/>
    </source>
</evidence>
<keyword evidence="14" id="KW-1185">Reference proteome</keyword>
<keyword evidence="3 9" id="KW-0285">Flavoprotein</keyword>
<dbReference type="InterPro" id="IPR004653">
    <property type="entry name" value="DusA"/>
</dbReference>
<feature type="site" description="Interacts with tRNA" evidence="9">
    <location>
        <position position="182"/>
    </location>
</feature>
<feature type="site" description="Interacts with tRNA; defines subfamily-specific binding signature" evidence="9">
    <location>
        <position position="179"/>
    </location>
</feature>
<feature type="binding site" evidence="9">
    <location>
        <begin position="13"/>
        <end position="15"/>
    </location>
    <ligand>
        <name>FMN</name>
        <dbReference type="ChEBI" id="CHEBI:58210"/>
    </ligand>
</feature>
<feature type="region of interest" description="Disordered" evidence="11">
    <location>
        <begin position="330"/>
        <end position="358"/>
    </location>
</feature>
<keyword evidence="5 9" id="KW-0819">tRNA processing</keyword>
<feature type="site" description="Interacts with tRNA; defines subfamily-specific binding signature" evidence="9">
    <location>
        <position position="296"/>
    </location>
</feature>
<evidence type="ECO:0000256" key="1">
    <source>
        <dbReference type="ARBA" id="ARBA00001917"/>
    </source>
</evidence>
<comment type="catalytic activity">
    <reaction evidence="9">
        <text>5,6-dihydrouridine(20a) in tRNA + NAD(+) = uridine(20a) in tRNA + NADH + H(+)</text>
        <dbReference type="Rhea" id="RHEA:53348"/>
        <dbReference type="Rhea" id="RHEA-COMP:13535"/>
        <dbReference type="Rhea" id="RHEA-COMP:13536"/>
        <dbReference type="ChEBI" id="CHEBI:15378"/>
        <dbReference type="ChEBI" id="CHEBI:57540"/>
        <dbReference type="ChEBI" id="CHEBI:57945"/>
        <dbReference type="ChEBI" id="CHEBI:65315"/>
        <dbReference type="ChEBI" id="CHEBI:74443"/>
    </reaction>
</comment>
<organism evidence="13 14">
    <name type="scientific">Spiribacter onubensis</name>
    <dbReference type="NCBI Taxonomy" id="3122420"/>
    <lineage>
        <taxon>Bacteria</taxon>
        <taxon>Pseudomonadati</taxon>
        <taxon>Pseudomonadota</taxon>
        <taxon>Gammaproteobacteria</taxon>
        <taxon>Chromatiales</taxon>
        <taxon>Ectothiorhodospiraceae</taxon>
        <taxon>Spiribacter</taxon>
    </lineage>
</organism>
<evidence type="ECO:0000256" key="9">
    <source>
        <dbReference type="HAMAP-Rule" id="MF_02041"/>
    </source>
</evidence>
<feature type="compositionally biased region" description="Basic and acidic residues" evidence="11">
    <location>
        <begin position="348"/>
        <end position="358"/>
    </location>
</feature>
<gene>
    <name evidence="9 13" type="primary">dusA</name>
    <name evidence="13" type="ORF">V6X64_04195</name>
</gene>
<dbReference type="SUPFAM" id="SSF51395">
    <property type="entry name" value="FMN-linked oxidoreductases"/>
    <property type="match status" value="1"/>
</dbReference>
<evidence type="ECO:0000256" key="10">
    <source>
        <dbReference type="PIRNR" id="PIRNR006621"/>
    </source>
</evidence>
<dbReference type="Gene3D" id="3.20.20.70">
    <property type="entry name" value="Aldolase class I"/>
    <property type="match status" value="1"/>
</dbReference>
<dbReference type="InterPro" id="IPR013785">
    <property type="entry name" value="Aldolase_TIM"/>
</dbReference>
<comment type="catalytic activity">
    <reaction evidence="9">
        <text>5,6-dihydrouridine(20) in tRNA + NADP(+) = uridine(20) in tRNA + NADPH + H(+)</text>
        <dbReference type="Rhea" id="RHEA:53336"/>
        <dbReference type="Rhea" id="RHEA-COMP:13533"/>
        <dbReference type="Rhea" id="RHEA-COMP:13534"/>
        <dbReference type="ChEBI" id="CHEBI:15378"/>
        <dbReference type="ChEBI" id="CHEBI:57783"/>
        <dbReference type="ChEBI" id="CHEBI:58349"/>
        <dbReference type="ChEBI" id="CHEBI:65315"/>
        <dbReference type="ChEBI" id="CHEBI:74443"/>
        <dbReference type="EC" id="1.3.1.91"/>
    </reaction>
</comment>
<feature type="active site" description="Proton donor" evidence="9">
    <location>
        <position position="96"/>
    </location>
</feature>
<comment type="cofactor">
    <cofactor evidence="1 9 10">
        <name>FMN</name>
        <dbReference type="ChEBI" id="CHEBI:58210"/>
    </cofactor>
</comment>
<feature type="binding site" evidence="9">
    <location>
        <begin position="207"/>
        <end position="209"/>
    </location>
    <ligand>
        <name>FMN</name>
        <dbReference type="ChEBI" id="CHEBI:58210"/>
    </ligand>
</feature>
<comment type="similarity">
    <text evidence="9">Belongs to the Dus family. DusA subfamily.</text>
</comment>
<evidence type="ECO:0000256" key="7">
    <source>
        <dbReference type="ARBA" id="ARBA00022884"/>
    </source>
</evidence>
<evidence type="ECO:0000259" key="12">
    <source>
        <dbReference type="Pfam" id="PF01207"/>
    </source>
</evidence>
<comment type="catalytic activity">
    <reaction evidence="9">
        <text>5,6-dihydrouridine(20a) in tRNA + NADP(+) = uridine(20a) in tRNA + NADPH + H(+)</text>
        <dbReference type="Rhea" id="RHEA:53344"/>
        <dbReference type="Rhea" id="RHEA-COMP:13535"/>
        <dbReference type="Rhea" id="RHEA-COMP:13536"/>
        <dbReference type="ChEBI" id="CHEBI:15378"/>
        <dbReference type="ChEBI" id="CHEBI:57783"/>
        <dbReference type="ChEBI" id="CHEBI:58349"/>
        <dbReference type="ChEBI" id="CHEBI:65315"/>
        <dbReference type="ChEBI" id="CHEBI:74443"/>
    </reaction>
</comment>
<keyword evidence="2 9" id="KW-0820">tRNA-binding</keyword>
<comment type="caution">
    <text evidence="13">The sequence shown here is derived from an EMBL/GenBank/DDBJ whole genome shotgun (WGS) entry which is preliminary data.</text>
</comment>
<evidence type="ECO:0000256" key="11">
    <source>
        <dbReference type="SAM" id="MobiDB-lite"/>
    </source>
</evidence>
<dbReference type="NCBIfam" id="NF008774">
    <property type="entry name" value="PRK11815.1"/>
    <property type="match status" value="1"/>
</dbReference>
<keyword evidence="8 9" id="KW-0560">Oxidoreductase</keyword>
<feature type="domain" description="DUS-like FMN-binding" evidence="12">
    <location>
        <begin position="11"/>
        <end position="315"/>
    </location>
</feature>
<evidence type="ECO:0000256" key="4">
    <source>
        <dbReference type="ARBA" id="ARBA00022643"/>
    </source>
</evidence>
<protein>
    <recommendedName>
        <fullName evidence="9">tRNA-dihydrouridine(20/20a) synthase</fullName>
        <ecNumber evidence="9">1.3.1.91</ecNumber>
    </recommendedName>
    <alternativeName>
        <fullName evidence="9">U20-specific dihydrouridine synthase</fullName>
        <shortName evidence="9">U20-specific Dus</shortName>
    </alternativeName>
    <alternativeName>
        <fullName evidence="9">tRNA-dihydrouridine synthase A</fullName>
    </alternativeName>
</protein>
<dbReference type="InterPro" id="IPR001269">
    <property type="entry name" value="DUS_fam"/>
</dbReference>
<dbReference type="RefSeq" id="WP_367966676.1">
    <property type="nucleotide sequence ID" value="NZ_JBAKFJ010000001.1"/>
</dbReference>
<dbReference type="InterPro" id="IPR035587">
    <property type="entry name" value="DUS-like_FMN-bd"/>
</dbReference>
<keyword evidence="7 9" id="KW-0694">RNA-binding</keyword>
<comment type="catalytic activity">
    <reaction evidence="9">
        <text>5,6-dihydrouridine(20) in tRNA + NAD(+) = uridine(20) in tRNA + NADH + H(+)</text>
        <dbReference type="Rhea" id="RHEA:53340"/>
        <dbReference type="Rhea" id="RHEA-COMP:13533"/>
        <dbReference type="Rhea" id="RHEA-COMP:13534"/>
        <dbReference type="ChEBI" id="CHEBI:15378"/>
        <dbReference type="ChEBI" id="CHEBI:57540"/>
        <dbReference type="ChEBI" id="CHEBI:57945"/>
        <dbReference type="ChEBI" id="CHEBI:65315"/>
        <dbReference type="ChEBI" id="CHEBI:74443"/>
        <dbReference type="EC" id="1.3.1.91"/>
    </reaction>
</comment>
<dbReference type="HAMAP" id="MF_02041">
    <property type="entry name" value="DusA_subfam"/>
    <property type="match status" value="1"/>
</dbReference>
<feature type="binding site" evidence="9">
    <location>
        <position position="167"/>
    </location>
    <ligand>
        <name>FMN</name>
        <dbReference type="ChEBI" id="CHEBI:58210"/>
    </ligand>
</feature>
<dbReference type="PIRSF" id="PIRSF006621">
    <property type="entry name" value="Dus"/>
    <property type="match status" value="1"/>
</dbReference>
<dbReference type="EMBL" id="JBAKFJ010000001">
    <property type="protein sequence ID" value="MEX0386199.1"/>
    <property type="molecule type" value="Genomic_DNA"/>
</dbReference>
<accession>A0ABV3S8X5</accession>
<dbReference type="PROSITE" id="PS01136">
    <property type="entry name" value="UPF0034"/>
    <property type="match status" value="1"/>
</dbReference>
<evidence type="ECO:0000313" key="13">
    <source>
        <dbReference type="EMBL" id="MEX0386199.1"/>
    </source>
</evidence>
<evidence type="ECO:0000256" key="2">
    <source>
        <dbReference type="ARBA" id="ARBA00022555"/>
    </source>
</evidence>
<evidence type="ECO:0000256" key="6">
    <source>
        <dbReference type="ARBA" id="ARBA00022857"/>
    </source>
</evidence>
<dbReference type="Proteomes" id="UP001556653">
    <property type="component" value="Unassembled WGS sequence"/>
</dbReference>
<evidence type="ECO:0000256" key="8">
    <source>
        <dbReference type="ARBA" id="ARBA00023002"/>
    </source>
</evidence>
<keyword evidence="4 9" id="KW-0288">FMN</keyword>
<dbReference type="Pfam" id="PF01207">
    <property type="entry name" value="Dus"/>
    <property type="match status" value="1"/>
</dbReference>
<feature type="binding site" evidence="9">
    <location>
        <position position="135"/>
    </location>
    <ligand>
        <name>FMN</name>
        <dbReference type="ChEBI" id="CHEBI:58210"/>
    </ligand>
</feature>
<dbReference type="PANTHER" id="PTHR42907">
    <property type="entry name" value="FMN-LINKED OXIDOREDUCTASES SUPERFAMILY PROTEIN"/>
    <property type="match status" value="1"/>
</dbReference>
<dbReference type="CDD" id="cd02801">
    <property type="entry name" value="DUS_like_FMN"/>
    <property type="match status" value="1"/>
</dbReference>
<proteinExistence type="inferred from homology"/>
<dbReference type="GO" id="GO:0102264">
    <property type="term" value="F:tRNA-dihydrouridine20 synthase activity"/>
    <property type="evidence" value="ECO:0007669"/>
    <property type="project" value="UniProtKB-EC"/>
</dbReference>
<comment type="similarity">
    <text evidence="10">Belongs to the dus family.</text>
</comment>
<feature type="site" description="Interacts with tRNA; defines subfamily-specific binding signature" evidence="9">
    <location>
        <position position="299"/>
    </location>
</feature>
<feature type="site" description="Interacts with tRNA" evidence="9">
    <location>
        <position position="93"/>
    </location>
</feature>
<evidence type="ECO:0000256" key="5">
    <source>
        <dbReference type="ARBA" id="ARBA00022694"/>
    </source>
</evidence>
<dbReference type="InterPro" id="IPR018517">
    <property type="entry name" value="tRNA_hU_synthase_CS"/>
</dbReference>
<dbReference type="PANTHER" id="PTHR42907:SF1">
    <property type="entry name" value="FMN-LINKED OXIDOREDUCTASES SUPERFAMILY PROTEIN"/>
    <property type="match status" value="1"/>
</dbReference>
<reference evidence="13 14" key="1">
    <citation type="submission" date="2024-02" db="EMBL/GenBank/DDBJ databases">
        <title>New especies of Spiribacter isolated from saline water.</title>
        <authorList>
            <person name="Leon M.J."/>
            <person name="De La Haba R."/>
            <person name="Sanchez-Porro C."/>
            <person name="Ventosa A."/>
        </authorList>
    </citation>
    <scope>NUCLEOTIDE SEQUENCE [LARGE SCALE GENOMIC DNA]</scope>
    <source>
        <strain evidence="14">ag22IC4-227</strain>
    </source>
</reference>
<sequence length="358" mass="39017">MSITADLRLSVAPMMDWTDPACRYLLRLISRHTRLYTEMVPVQALWYGRAERFLAGHPDESPVAVQLGGSDPEQLAHASALAEQWGYDEVNLNVGCPSSRVQSGRFGACLMREPTLVRELVASMRESTALPVTVKSRIGVDDDDRFDQLCHFTEQIVAGGADVLIVHARKAWLQGLSPKENREVPPLRYETVAALKTAFPDLPIVLNGGIRSLDTAAEWLGPLDGVMIGREAYHNPWLLADADARIFGERDRPPSDRTAVALAYRDYVAARWHGGIPVTRFTRHLAGLFQGLPGARVWRRTLSEAAARKGAGPEVIDAALAARACAVPAGGRPADAAVSNDQSGVSDPGRRTPDCWSP</sequence>